<comment type="caution">
    <text evidence="1">The sequence shown here is derived from an EMBL/GenBank/DDBJ whole genome shotgun (WGS) entry which is preliminary data.</text>
</comment>
<organism evidence="1 2">
    <name type="scientific">Brevundimonas mediterranea</name>
    <dbReference type="NCBI Taxonomy" id="74329"/>
    <lineage>
        <taxon>Bacteria</taxon>
        <taxon>Pseudomonadati</taxon>
        <taxon>Pseudomonadota</taxon>
        <taxon>Alphaproteobacteria</taxon>
        <taxon>Caulobacterales</taxon>
        <taxon>Caulobacteraceae</taxon>
        <taxon>Brevundimonas</taxon>
    </lineage>
</organism>
<dbReference type="AlphaFoldDB" id="A0A7W6A417"/>
<dbReference type="Proteomes" id="UP000532936">
    <property type="component" value="Unassembled WGS sequence"/>
</dbReference>
<dbReference type="EMBL" id="JACIDA010000001">
    <property type="protein sequence ID" value="MBB3871215.1"/>
    <property type="molecule type" value="Genomic_DNA"/>
</dbReference>
<name>A0A7W6A417_9CAUL</name>
<protein>
    <submittedName>
        <fullName evidence="1">Uncharacterized protein</fullName>
    </submittedName>
</protein>
<accession>A0A7W6A417</accession>
<proteinExistence type="predicted"/>
<gene>
    <name evidence="1" type="ORF">GGR11_000729</name>
</gene>
<evidence type="ECO:0000313" key="1">
    <source>
        <dbReference type="EMBL" id="MBB3871215.1"/>
    </source>
</evidence>
<reference evidence="1 2" key="1">
    <citation type="submission" date="2020-08" db="EMBL/GenBank/DDBJ databases">
        <title>Genomic Encyclopedia of Type Strains, Phase IV (KMG-IV): sequencing the most valuable type-strain genomes for metagenomic binning, comparative biology and taxonomic classification.</title>
        <authorList>
            <person name="Goeker M."/>
        </authorList>
    </citation>
    <scope>NUCLEOTIDE SEQUENCE [LARGE SCALE GENOMIC DNA]</scope>
    <source>
        <strain evidence="1 2">DSM 14878</strain>
    </source>
</reference>
<sequence length="114" mass="12513">MRILMLSLGIGGSTDRAGRSDDGSARRHAAFQAAFQLGPAWHGGQGAIFLKTDKSVGDAYQHVLRVLDDRDLLLVIELPESADVSFSGLRFDEEGFDEIFPAATEIQHLNEWRG</sequence>
<dbReference type="RefSeq" id="WP_183195445.1">
    <property type="nucleotide sequence ID" value="NZ_JACIDA010000001.1"/>
</dbReference>
<evidence type="ECO:0000313" key="2">
    <source>
        <dbReference type="Proteomes" id="UP000532936"/>
    </source>
</evidence>